<dbReference type="OrthoDB" id="3578944at2"/>
<comment type="caution">
    <text evidence="6">The sequence shown here is derived from an EMBL/GenBank/DDBJ whole genome shotgun (WGS) entry which is preliminary data.</text>
</comment>
<keyword evidence="4" id="KW-0472">Membrane</keyword>
<comment type="subcellular location">
    <subcellularLocation>
        <location evidence="1">Golgi apparatus membrane</location>
        <topology evidence="1">Peripheral membrane protein</topology>
        <orientation evidence="1">Cytoplasmic side</orientation>
    </subcellularLocation>
</comment>
<evidence type="ECO:0000313" key="6">
    <source>
        <dbReference type="EMBL" id="RZT85053.1"/>
    </source>
</evidence>
<reference evidence="6 7" key="1">
    <citation type="submission" date="2019-02" db="EMBL/GenBank/DDBJ databases">
        <title>Sequencing the genomes of 1000 actinobacteria strains.</title>
        <authorList>
            <person name="Klenk H.-P."/>
        </authorList>
    </citation>
    <scope>NUCLEOTIDE SEQUENCE [LARGE SCALE GENOMIC DNA]</scope>
    <source>
        <strain evidence="6 7">DSM 45779</strain>
    </source>
</reference>
<dbReference type="Pfam" id="PF05719">
    <property type="entry name" value="GPP34"/>
    <property type="match status" value="1"/>
</dbReference>
<evidence type="ECO:0000256" key="1">
    <source>
        <dbReference type="ARBA" id="ARBA00004255"/>
    </source>
</evidence>
<evidence type="ECO:0000256" key="2">
    <source>
        <dbReference type="ARBA" id="ARBA00023034"/>
    </source>
</evidence>
<evidence type="ECO:0000256" key="4">
    <source>
        <dbReference type="ARBA" id="ARBA00023136"/>
    </source>
</evidence>
<dbReference type="Proteomes" id="UP000291591">
    <property type="component" value="Unassembled WGS sequence"/>
</dbReference>
<dbReference type="InterPro" id="IPR008628">
    <property type="entry name" value="GPP34-like"/>
</dbReference>
<evidence type="ECO:0000256" key="5">
    <source>
        <dbReference type="SAM" id="MobiDB-lite"/>
    </source>
</evidence>
<dbReference type="GO" id="GO:0005737">
    <property type="term" value="C:cytoplasm"/>
    <property type="evidence" value="ECO:0007669"/>
    <property type="project" value="UniProtKB-ARBA"/>
</dbReference>
<name>A0A4Q7UXX0_PSEST</name>
<gene>
    <name evidence="6" type="ORF">EV383_1917</name>
</gene>
<feature type="region of interest" description="Disordered" evidence="5">
    <location>
        <begin position="114"/>
        <end position="135"/>
    </location>
</feature>
<keyword evidence="7" id="KW-1185">Reference proteome</keyword>
<dbReference type="Gene3D" id="1.10.3630.10">
    <property type="entry name" value="yeast vps74-n-term truncation variant domain like"/>
    <property type="match status" value="1"/>
</dbReference>
<organism evidence="6 7">
    <name type="scientific">Pseudonocardia sediminis</name>
    <dbReference type="NCBI Taxonomy" id="1397368"/>
    <lineage>
        <taxon>Bacteria</taxon>
        <taxon>Bacillati</taxon>
        <taxon>Actinomycetota</taxon>
        <taxon>Actinomycetes</taxon>
        <taxon>Pseudonocardiales</taxon>
        <taxon>Pseudonocardiaceae</taxon>
        <taxon>Pseudonocardia</taxon>
    </lineage>
</organism>
<dbReference type="RefSeq" id="WP_130289582.1">
    <property type="nucleotide sequence ID" value="NZ_SHKL01000001.1"/>
</dbReference>
<dbReference type="GO" id="GO:0012505">
    <property type="term" value="C:endomembrane system"/>
    <property type="evidence" value="ECO:0007669"/>
    <property type="project" value="UniProtKB-ARBA"/>
</dbReference>
<dbReference type="GO" id="GO:0070273">
    <property type="term" value="F:phosphatidylinositol-4-phosphate binding"/>
    <property type="evidence" value="ECO:0007669"/>
    <property type="project" value="InterPro"/>
</dbReference>
<feature type="compositionally biased region" description="Basic and acidic residues" evidence="5">
    <location>
        <begin position="125"/>
        <end position="134"/>
    </location>
</feature>
<evidence type="ECO:0000313" key="7">
    <source>
        <dbReference type="Proteomes" id="UP000291591"/>
    </source>
</evidence>
<protein>
    <submittedName>
        <fullName evidence="6">Golgi phosphoprotein 3 GPP34</fullName>
    </submittedName>
</protein>
<keyword evidence="2" id="KW-0333">Golgi apparatus</keyword>
<keyword evidence="3" id="KW-0446">Lipid-binding</keyword>
<evidence type="ECO:0000256" key="3">
    <source>
        <dbReference type="ARBA" id="ARBA00023121"/>
    </source>
</evidence>
<accession>A0A4Q7UXX0</accession>
<proteinExistence type="predicted"/>
<sequence>MERGRMAPGFFLIVHDTASGKVRVAPELLRLGLVGTQVADLVIGGRLTLADDRIVVTRNDAVGLDEPARYVLDCVAHEPEGYTVRAWAGVLGEILHDMVARRLTTDGILRRDSARGRLGRRRDRHPAVDPERARQPGTELAAMVLDPHTFTLPGAFTAAVLDTLGADDVLEPDVDRARLASIATQATGYLPGSLASLRSGLGETVAAAP</sequence>
<dbReference type="EMBL" id="SHKL01000001">
    <property type="protein sequence ID" value="RZT85053.1"/>
    <property type="molecule type" value="Genomic_DNA"/>
</dbReference>
<dbReference type="InterPro" id="IPR038261">
    <property type="entry name" value="GPP34-like_sf"/>
</dbReference>
<dbReference type="AlphaFoldDB" id="A0A4Q7UXX0"/>